<reference evidence="1 2" key="1">
    <citation type="journal article" date="2012" name="J. Bacteriol.">
        <title>Whole-genome sequences of Bacillus subtilis and close relatives.</title>
        <authorList>
            <person name="Earl A.M."/>
            <person name="Eppinger M."/>
            <person name="Fricke W.F."/>
            <person name="Rosovitz M.J."/>
            <person name="Rasko D.A."/>
            <person name="Daugherty S."/>
            <person name="Losick R."/>
            <person name="Kolter R."/>
            <person name="Ravel J."/>
        </authorList>
    </citation>
    <scope>NUCLEOTIDE SEQUENCE [LARGE SCALE GENOMIC DNA]</scope>
    <source>
        <strain evidence="2">DSM 15029 / JCM 12233 / NBRC 101239 / NRRL B-23049 / TU-B-10</strain>
    </source>
</reference>
<dbReference type="KEGG" id="bst:GYO_2291"/>
<proteinExistence type="predicted"/>
<gene>
    <name evidence="1" type="ordered locus">GYO_2291</name>
</gene>
<accession>G4NPY9</accession>
<dbReference type="Proteomes" id="UP000002651">
    <property type="component" value="Chromosome"/>
</dbReference>
<sequence length="61" mass="6884">MLYLIAVSSSSRPRIFKPTDQPIELISETAIEILEKQIEGEFDDLPLETYLPVQLFEGGTT</sequence>
<evidence type="ECO:0000313" key="2">
    <source>
        <dbReference type="Proteomes" id="UP000002651"/>
    </source>
</evidence>
<dbReference type="EMBL" id="CP002905">
    <property type="protein sequence ID" value="AEP86917.1"/>
    <property type="molecule type" value="Genomic_DNA"/>
</dbReference>
<name>G4NPY9_BACS4</name>
<dbReference type="STRING" id="1052585.GYO_2291"/>
<organism evidence="1 2">
    <name type="scientific">Bacillus spizizenii (strain DSM 15029 / JCM 12233 / NBRC 101239 / NRRL B-23049 / TU-B-10)</name>
    <name type="common">Bacillus subtilis subsp. spizizenii</name>
    <dbReference type="NCBI Taxonomy" id="1052585"/>
    <lineage>
        <taxon>Bacteria</taxon>
        <taxon>Bacillati</taxon>
        <taxon>Bacillota</taxon>
        <taxon>Bacilli</taxon>
        <taxon>Bacillales</taxon>
        <taxon>Bacillaceae</taxon>
        <taxon>Bacillus</taxon>
    </lineage>
</organism>
<dbReference type="AlphaFoldDB" id="G4NPY9"/>
<dbReference type="HOGENOM" id="CLU_2912922_0_0_9"/>
<evidence type="ECO:0000313" key="1">
    <source>
        <dbReference type="EMBL" id="AEP86917.1"/>
    </source>
</evidence>
<keyword evidence="2" id="KW-1185">Reference proteome</keyword>
<protein>
    <submittedName>
        <fullName evidence="1">Repressor FruR</fullName>
    </submittedName>
</protein>